<reference evidence="1 2" key="1">
    <citation type="submission" date="2018-11" db="EMBL/GenBank/DDBJ databases">
        <authorList>
            <consortium name="Pathogen Informatics"/>
        </authorList>
    </citation>
    <scope>NUCLEOTIDE SEQUENCE [LARGE SCALE GENOMIC DNA]</scope>
    <source>
        <strain evidence="1 2">Zambia</strain>
    </source>
</reference>
<evidence type="ECO:0000313" key="2">
    <source>
        <dbReference type="Proteomes" id="UP000277204"/>
    </source>
</evidence>
<gene>
    <name evidence="1" type="ORF">SMRZ_LOCUS7774</name>
</gene>
<sequence length="708" mass="83123">MINELIQSTHECIHRQLNDNQSYSLLQSSDLSRIPVLKIIKLSMENNFPTIWLDNYPGLSNLNEQWFTFLKNLYNHFLNSKYDLSKLYTMLISKAWIWLRLFGSRPLGDSFDWPERLLFHNQYILFNNLLDNQSLPNLTIISKYFQLKLIPLNVIKCQLQLHSLSIDWLQFGQLMNEFLIRFKTEFNLTGSNNNDEEEEEEEEEENDVEMNINDDSDAGMDNDNYNDDNQNDIMKFYCLWPWTMILLSKFIDIKLLNNPLQHNDQWDFTESLRISIRSNLLTLNRPQLLACLSMTTQCLFKTINCEQARVVKQLLLELNLTTMNNSNNNSSIFLTFALKKLDWSLPNQLLNFHLVNQPDILGEWRSISHALIHITWPMLCDYGTCSFTGKLTVYGWRYRQQAIQKANHLLFLSPKQERINMPINEYSQSNSLEVIIQHAFNILHCIYQAVHSLQKFVNSQNNDTNEDTPISIIRINNFIELINWIHNVFNPSFNLLKSYISNDKSNDWCHIIRLIELLINYLEQLSSSLSSQKSNNNNVHDDDILSYKFILSNCWLLIGFLYLRCNCPYSPLDPYIVLQVEEEAVKLEMNSIRNELQFRENMQKLATGAYNKSLLPSLINANPLNINGHVDCGLLHPWLGVLVNRLHCLKQKAETLKQQLGSSCENILVTRQNSNFEVSYGNNNLYFICYRFHFYLSTKYGLRNYCDH</sequence>
<dbReference type="EMBL" id="UZAI01003209">
    <property type="protein sequence ID" value="VDO78008.1"/>
    <property type="molecule type" value="Genomic_DNA"/>
</dbReference>
<protein>
    <submittedName>
        <fullName evidence="1">Uncharacterized protein</fullName>
    </submittedName>
</protein>
<dbReference type="AlphaFoldDB" id="A0A3P8BNG7"/>
<proteinExistence type="predicted"/>
<keyword evidence="2" id="KW-1185">Reference proteome</keyword>
<evidence type="ECO:0000313" key="1">
    <source>
        <dbReference type="EMBL" id="VDO78008.1"/>
    </source>
</evidence>
<name>A0A3P8BNG7_9TREM</name>
<dbReference type="Proteomes" id="UP000277204">
    <property type="component" value="Unassembled WGS sequence"/>
</dbReference>
<accession>A0A3P8BNG7</accession>
<organism evidence="1 2">
    <name type="scientific">Schistosoma margrebowiei</name>
    <dbReference type="NCBI Taxonomy" id="48269"/>
    <lineage>
        <taxon>Eukaryota</taxon>
        <taxon>Metazoa</taxon>
        <taxon>Spiralia</taxon>
        <taxon>Lophotrochozoa</taxon>
        <taxon>Platyhelminthes</taxon>
        <taxon>Trematoda</taxon>
        <taxon>Digenea</taxon>
        <taxon>Strigeidida</taxon>
        <taxon>Schistosomatoidea</taxon>
        <taxon>Schistosomatidae</taxon>
        <taxon>Schistosoma</taxon>
    </lineage>
</organism>